<dbReference type="EMBL" id="CP019479">
    <property type="protein sequence ID" value="UQC88931.1"/>
    <property type="molecule type" value="Genomic_DNA"/>
</dbReference>
<dbReference type="GeneID" id="73348396"/>
<feature type="region of interest" description="Disordered" evidence="1">
    <location>
        <begin position="528"/>
        <end position="689"/>
    </location>
</feature>
<feature type="compositionally biased region" description="Polar residues" evidence="1">
    <location>
        <begin position="613"/>
        <end position="631"/>
    </location>
</feature>
<reference evidence="2" key="1">
    <citation type="journal article" date="2021" name="Mol. Plant Microbe Interact.">
        <title>Complete Genome Sequence of the Plant-Pathogenic Fungus Colletotrichum lupini.</title>
        <authorList>
            <person name="Baroncelli R."/>
            <person name="Pensec F."/>
            <person name="Da Lio D."/>
            <person name="Boufleur T."/>
            <person name="Vicente I."/>
            <person name="Sarrocco S."/>
            <person name="Picot A."/>
            <person name="Baraldi E."/>
            <person name="Sukno S."/>
            <person name="Thon M."/>
            <person name="Le Floch G."/>
        </authorList>
    </citation>
    <scope>NUCLEOTIDE SEQUENCE</scope>
    <source>
        <strain evidence="2">IMI 504893</strain>
    </source>
</reference>
<protein>
    <submittedName>
        <fullName evidence="2">Uncharacterized protein</fullName>
    </submittedName>
</protein>
<gene>
    <name evidence="2" type="ORF">CLUP02_14458</name>
</gene>
<name>A0A9Q8T6A6_9PEZI</name>
<proteinExistence type="predicted"/>
<evidence type="ECO:0000313" key="2">
    <source>
        <dbReference type="EMBL" id="UQC88931.1"/>
    </source>
</evidence>
<accession>A0A9Q8T6A6</accession>
<dbReference type="AlphaFoldDB" id="A0A9Q8T6A6"/>
<feature type="compositionally biased region" description="Low complexity" evidence="1">
    <location>
        <begin position="674"/>
        <end position="689"/>
    </location>
</feature>
<organism evidence="2 3">
    <name type="scientific">Colletotrichum lupini</name>
    <dbReference type="NCBI Taxonomy" id="145971"/>
    <lineage>
        <taxon>Eukaryota</taxon>
        <taxon>Fungi</taxon>
        <taxon>Dikarya</taxon>
        <taxon>Ascomycota</taxon>
        <taxon>Pezizomycotina</taxon>
        <taxon>Sordariomycetes</taxon>
        <taxon>Hypocreomycetidae</taxon>
        <taxon>Glomerellales</taxon>
        <taxon>Glomerellaceae</taxon>
        <taxon>Colletotrichum</taxon>
        <taxon>Colletotrichum acutatum species complex</taxon>
    </lineage>
</organism>
<dbReference type="KEGG" id="clup:CLUP02_14458"/>
<keyword evidence="3" id="KW-1185">Reference proteome</keyword>
<feature type="compositionally biased region" description="Low complexity" evidence="1">
    <location>
        <begin position="530"/>
        <end position="546"/>
    </location>
</feature>
<dbReference type="Proteomes" id="UP000830671">
    <property type="component" value="Chromosome 7"/>
</dbReference>
<feature type="compositionally biased region" description="Low complexity" evidence="1">
    <location>
        <begin position="632"/>
        <end position="648"/>
    </location>
</feature>
<evidence type="ECO:0000313" key="3">
    <source>
        <dbReference type="Proteomes" id="UP000830671"/>
    </source>
</evidence>
<evidence type="ECO:0000256" key="1">
    <source>
        <dbReference type="SAM" id="MobiDB-lite"/>
    </source>
</evidence>
<feature type="compositionally biased region" description="Polar residues" evidence="1">
    <location>
        <begin position="649"/>
        <end position="660"/>
    </location>
</feature>
<feature type="compositionally biased region" description="Polar residues" evidence="1">
    <location>
        <begin position="547"/>
        <end position="573"/>
    </location>
</feature>
<sequence>MAGPIQLGDVINFSKLAWDVYKFGWDNDFNAKLYLRTSYVSGISLEIVGALRTQAIAQLKRPYKYRTRQYAEFGRDVRGLAENLDILGRVVDKAGQSFHQETAFKLEPLRWDRSSLNEILGDYHETLTECCTLVENNHRYRLSSGPLRNIEWNVLVAPAADRLRARIALHNSKVLHVLKPFEIDLLCRIHEDLAGRMNAMHLDLRRFMGILVPDMEQALAQQVHRESLHFDVPPDIEDGFLRAWAADRPDDAFEPSLQEIADAFVIHYHKSTIGFTAGILVENKVPELGQYISLLKCVWLMRRIRRSNELTQQGRTLSHWPSYIQELEDGLASQCDRFKQELMAPSLAGLIPEMFDIWPEKELAQLVDVVTRDALMEEGATSNVERKLQLLRRMGADGKRFRINISGVELGGSSRTARRQAETIDFDITTVILNPLYAVPSNSFGAWDMILRKDERIAKLAFTQLKDAAKFQQAVTGFKAFDSYSQYKAMVSFVVSGRGDPIVEGACVQLWVPKQLDGQLVTNNEATLEQSTSPSQSGVFSPSSTSRQSTLRSVWNTANPFTTSPTETVSMWGNSGPPAVGASRSRSMPSPPTIAGPFGVRAPMMIPRRPVGSGSTQTTTASPPNANRQATLSTSPASPRSSSLLPGSWQSRTPSVSTVYSRPDRTFSVSSNYSATTSPSNHSSSGSDAHTVTVTIGGHTTGTVHRRPPKPMLVLFTQNMQTGKRALVTIDIDEDTDVNPDRCNCRRSGRDESSCQIAAIEQNRGNTELSVRRYESRDDDMDWNLAKLALGRRGEKDYAAAVWKDVRRISIMFPTSQDRAKFGGTPNICQCSAKTEAELSKCLKDKHKGLLGFVRESGRQQLNEYHRVRFESQQDVVRGMRDDYR</sequence>
<dbReference type="RefSeq" id="XP_049150532.1">
    <property type="nucleotide sequence ID" value="XM_049293386.1"/>
</dbReference>